<sequence length="371" mass="40784">MLDYKNLAVKGVQKLKPYIPGKPISELEREMGIANIIKLASNENPLGSSPLAMQAMQGVLGELELYPDGNGFELKKVLAAKHNIEMDCITLGNGSNDVLVMLTEAFLDSEHSAVYSQYCFAVYPIAVAAVGATHIQVPALSWDSDSPLGHDLDAMLNAITDNTRLVFVANPNNPTGNHLSATKLKNFISKIAKNIIVIIDEAYLEYSALDEQVDASLWLNEFPNLVVTRTFSKAYGLAGLRVGYALSNPDIANVINRIRQPFNVNSIALAAAEKAVSDIEFLEKSLLENHKGMQILEETCKNLNLRFVPSKGNFLLVDFEQDVTDIYMQLLKKGIITRPVANYGLTDCLRITIGTQVQMHRLDEAMVQVCG</sequence>
<dbReference type="EMBL" id="UOEW01000021">
    <property type="protein sequence ID" value="VAW33092.1"/>
    <property type="molecule type" value="Genomic_DNA"/>
</dbReference>
<evidence type="ECO:0000256" key="1">
    <source>
        <dbReference type="ARBA" id="ARBA00001933"/>
    </source>
</evidence>
<proteinExistence type="inferred from homology"/>
<dbReference type="SUPFAM" id="SSF53383">
    <property type="entry name" value="PLP-dependent transferases"/>
    <property type="match status" value="1"/>
</dbReference>
<dbReference type="NCBIfam" id="TIGR01141">
    <property type="entry name" value="hisC"/>
    <property type="match status" value="1"/>
</dbReference>
<gene>
    <name evidence="6" type="ORF">MNBD_GAMMA01-1529</name>
</gene>
<name>A0A3B0V2W4_9ZZZZ</name>
<dbReference type="GO" id="GO:0000105">
    <property type="term" value="P:L-histidine biosynthetic process"/>
    <property type="evidence" value="ECO:0007669"/>
    <property type="project" value="InterPro"/>
</dbReference>
<protein>
    <submittedName>
        <fullName evidence="6">Biosynthetic Aromatic amino acid aminotransferase beta</fullName>
        <ecNumber evidence="6">2.6.1.57</ecNumber>
    </submittedName>
</protein>
<dbReference type="InterPro" id="IPR015421">
    <property type="entry name" value="PyrdxlP-dep_Trfase_major"/>
</dbReference>
<dbReference type="Gene3D" id="3.90.1150.10">
    <property type="entry name" value="Aspartate Aminotransferase, domain 1"/>
    <property type="match status" value="1"/>
</dbReference>
<dbReference type="PANTHER" id="PTHR43643:SF3">
    <property type="entry name" value="HISTIDINOL-PHOSPHATE AMINOTRANSFERASE"/>
    <property type="match status" value="1"/>
</dbReference>
<dbReference type="InterPro" id="IPR015422">
    <property type="entry name" value="PyrdxlP-dep_Trfase_small"/>
</dbReference>
<keyword evidence="3 6" id="KW-0808">Transferase</keyword>
<dbReference type="InterPro" id="IPR001917">
    <property type="entry name" value="Aminotrans_II_pyridoxalP_BS"/>
</dbReference>
<dbReference type="Pfam" id="PF00155">
    <property type="entry name" value="Aminotran_1_2"/>
    <property type="match status" value="1"/>
</dbReference>
<evidence type="ECO:0000256" key="4">
    <source>
        <dbReference type="ARBA" id="ARBA00022898"/>
    </source>
</evidence>
<dbReference type="CDD" id="cd00609">
    <property type="entry name" value="AAT_like"/>
    <property type="match status" value="1"/>
</dbReference>
<dbReference type="Gene3D" id="3.40.640.10">
    <property type="entry name" value="Type I PLP-dependent aspartate aminotransferase-like (Major domain)"/>
    <property type="match status" value="1"/>
</dbReference>
<reference evidence="6" key="1">
    <citation type="submission" date="2018-06" db="EMBL/GenBank/DDBJ databases">
        <authorList>
            <person name="Zhirakovskaya E."/>
        </authorList>
    </citation>
    <scope>NUCLEOTIDE SEQUENCE</scope>
</reference>
<dbReference type="AlphaFoldDB" id="A0A3B0V2W4"/>
<dbReference type="InterPro" id="IPR004839">
    <property type="entry name" value="Aminotransferase_I/II_large"/>
</dbReference>
<dbReference type="InterPro" id="IPR050106">
    <property type="entry name" value="HistidinolP_aminotransfase"/>
</dbReference>
<feature type="domain" description="Aminotransferase class I/classII large" evidence="5">
    <location>
        <begin position="35"/>
        <end position="362"/>
    </location>
</feature>
<dbReference type="PROSITE" id="PS00599">
    <property type="entry name" value="AA_TRANSFER_CLASS_2"/>
    <property type="match status" value="1"/>
</dbReference>
<dbReference type="GO" id="GO:0030170">
    <property type="term" value="F:pyridoxal phosphate binding"/>
    <property type="evidence" value="ECO:0007669"/>
    <property type="project" value="InterPro"/>
</dbReference>
<evidence type="ECO:0000256" key="3">
    <source>
        <dbReference type="ARBA" id="ARBA00022679"/>
    </source>
</evidence>
<dbReference type="HAMAP" id="MF_01023">
    <property type="entry name" value="HisC_aminotrans_2"/>
    <property type="match status" value="1"/>
</dbReference>
<dbReference type="InterPro" id="IPR015424">
    <property type="entry name" value="PyrdxlP-dep_Trfase"/>
</dbReference>
<dbReference type="EC" id="2.6.1.57" evidence="6"/>
<dbReference type="PANTHER" id="PTHR43643">
    <property type="entry name" value="HISTIDINOL-PHOSPHATE AMINOTRANSFERASE 2"/>
    <property type="match status" value="1"/>
</dbReference>
<evidence type="ECO:0000313" key="6">
    <source>
        <dbReference type="EMBL" id="VAW33092.1"/>
    </source>
</evidence>
<dbReference type="GO" id="GO:0004400">
    <property type="term" value="F:histidinol-phosphate transaminase activity"/>
    <property type="evidence" value="ECO:0007669"/>
    <property type="project" value="InterPro"/>
</dbReference>
<dbReference type="InterPro" id="IPR005861">
    <property type="entry name" value="HisP_aminotrans"/>
</dbReference>
<keyword evidence="2 6" id="KW-0032">Aminotransferase</keyword>
<evidence type="ECO:0000259" key="5">
    <source>
        <dbReference type="Pfam" id="PF00155"/>
    </source>
</evidence>
<comment type="cofactor">
    <cofactor evidence="1">
        <name>pyridoxal 5'-phosphate</name>
        <dbReference type="ChEBI" id="CHEBI:597326"/>
    </cofactor>
</comment>
<keyword evidence="4" id="KW-0663">Pyridoxal phosphate</keyword>
<organism evidence="6">
    <name type="scientific">hydrothermal vent metagenome</name>
    <dbReference type="NCBI Taxonomy" id="652676"/>
    <lineage>
        <taxon>unclassified sequences</taxon>
        <taxon>metagenomes</taxon>
        <taxon>ecological metagenomes</taxon>
    </lineage>
</organism>
<accession>A0A3B0V2W4</accession>
<evidence type="ECO:0000256" key="2">
    <source>
        <dbReference type="ARBA" id="ARBA00022576"/>
    </source>
</evidence>